<name>A0A0E9PTP1_ANGAN</name>
<accession>A0A0E9PTP1</accession>
<sequence>MPEMFQFQTRILLQPSV</sequence>
<proteinExistence type="predicted"/>
<protein>
    <submittedName>
        <fullName evidence="1">Uncharacterized protein</fullName>
    </submittedName>
</protein>
<reference evidence="1" key="2">
    <citation type="journal article" date="2015" name="Fish Shellfish Immunol.">
        <title>Early steps in the European eel (Anguilla anguilla)-Vibrio vulnificus interaction in the gills: Role of the RtxA13 toxin.</title>
        <authorList>
            <person name="Callol A."/>
            <person name="Pajuelo D."/>
            <person name="Ebbesson L."/>
            <person name="Teles M."/>
            <person name="MacKenzie S."/>
            <person name="Amaro C."/>
        </authorList>
    </citation>
    <scope>NUCLEOTIDE SEQUENCE</scope>
</reference>
<organism evidence="1">
    <name type="scientific">Anguilla anguilla</name>
    <name type="common">European freshwater eel</name>
    <name type="synonym">Muraena anguilla</name>
    <dbReference type="NCBI Taxonomy" id="7936"/>
    <lineage>
        <taxon>Eukaryota</taxon>
        <taxon>Metazoa</taxon>
        <taxon>Chordata</taxon>
        <taxon>Craniata</taxon>
        <taxon>Vertebrata</taxon>
        <taxon>Euteleostomi</taxon>
        <taxon>Actinopterygii</taxon>
        <taxon>Neopterygii</taxon>
        <taxon>Teleostei</taxon>
        <taxon>Anguilliformes</taxon>
        <taxon>Anguillidae</taxon>
        <taxon>Anguilla</taxon>
    </lineage>
</organism>
<reference evidence="1" key="1">
    <citation type="submission" date="2014-11" db="EMBL/GenBank/DDBJ databases">
        <authorList>
            <person name="Amaro Gonzalez C."/>
        </authorList>
    </citation>
    <scope>NUCLEOTIDE SEQUENCE</scope>
</reference>
<dbReference type="AlphaFoldDB" id="A0A0E9PTP1"/>
<dbReference type="EMBL" id="GBXM01101127">
    <property type="protein sequence ID" value="JAH07450.1"/>
    <property type="molecule type" value="Transcribed_RNA"/>
</dbReference>
<evidence type="ECO:0000313" key="1">
    <source>
        <dbReference type="EMBL" id="JAH07450.1"/>
    </source>
</evidence>